<name>A0A1J5T376_9ARCH</name>
<dbReference type="EMBL" id="MIYV01000001">
    <property type="protein sequence ID" value="OIR15255.1"/>
    <property type="molecule type" value="Genomic_DNA"/>
</dbReference>
<keyword evidence="1" id="KW-0812">Transmembrane</keyword>
<sequence>MATNQKGTYALLAILLITVVSVGMSVNGYPAGGAQQGAGEDWAKDSIANGCSCHMDEQLDEGMYMLEGIPSKYVPDTTYNVSLVINDTNVLSDPEAIRYGGFLAEVSEGAFQTNVLFWIGEDGKYISHNADSNGQRNWTFQWTAPSDGAGDALFTIYYNVVNGVGTNGDQWGYISSVSLGTPQIASEEASIHELGVSLMQYWIALLAMAVVFVMILIAYVVMRGGSSHYRG</sequence>
<evidence type="ECO:0000256" key="1">
    <source>
        <dbReference type="SAM" id="Phobius"/>
    </source>
</evidence>
<comment type="caution">
    <text evidence="2">The sequence shown here is derived from an EMBL/GenBank/DDBJ whole genome shotgun (WGS) entry which is preliminary data.</text>
</comment>
<protein>
    <recommendedName>
        <fullName evidence="4">Reelin domain-containing protein</fullName>
    </recommendedName>
</protein>
<dbReference type="Proteomes" id="UP000183403">
    <property type="component" value="Unassembled WGS sequence"/>
</dbReference>
<accession>A0A1J5T376</accession>
<dbReference type="AlphaFoldDB" id="A0A1J5T376"/>
<reference evidence="2 3" key="1">
    <citation type="submission" date="2016-08" db="EMBL/GenBank/DDBJ databases">
        <title>New Insights into Marine Group III Euryarchaeota, from dark to light.</title>
        <authorList>
            <person name="Haro-Moreno J.M."/>
            <person name="Rodriguez-Valera F."/>
            <person name="Lopez-Garcia P."/>
            <person name="Moreira D."/>
            <person name="Martin-Cuadrado A.B."/>
        </authorList>
    </citation>
    <scope>NUCLEOTIDE SEQUENCE [LARGE SCALE GENOMIC DNA]</scope>
    <source>
        <strain evidence="2">CG-Epi6</strain>
    </source>
</reference>
<feature type="transmembrane region" description="Helical" evidence="1">
    <location>
        <begin position="201"/>
        <end position="222"/>
    </location>
</feature>
<dbReference type="NCBIfam" id="NF041895">
    <property type="entry name" value="choice_anch_V"/>
    <property type="match status" value="1"/>
</dbReference>
<keyword evidence="1" id="KW-0472">Membrane</keyword>
<keyword evidence="1" id="KW-1133">Transmembrane helix</keyword>
<evidence type="ECO:0000313" key="3">
    <source>
        <dbReference type="Proteomes" id="UP000183403"/>
    </source>
</evidence>
<gene>
    <name evidence="2" type="ORF">BEU03_00145</name>
</gene>
<organism evidence="2 3">
    <name type="scientific">Marine Group III euryarchaeote CG-Epi6</name>
    <dbReference type="NCBI Taxonomy" id="1889000"/>
    <lineage>
        <taxon>Archaea</taxon>
        <taxon>Methanobacteriati</taxon>
        <taxon>Thermoplasmatota</taxon>
        <taxon>Thermoplasmata</taxon>
        <taxon>Candidatus Thermoprofundales</taxon>
    </lineage>
</organism>
<evidence type="ECO:0000313" key="2">
    <source>
        <dbReference type="EMBL" id="OIR15255.1"/>
    </source>
</evidence>
<proteinExistence type="predicted"/>
<evidence type="ECO:0008006" key="4">
    <source>
        <dbReference type="Google" id="ProtNLM"/>
    </source>
</evidence>